<accession>A0A9P7YUK1</accession>
<sequence length="128" mass="13779">LAATAAVNNWAHEHSIQVIHCLIDRTQSSFVSVGSSVSKASSKPWLPLLPAKKRLLSCEVWRAMAMAMSRSRMPGYVLALKSPGLPEFVRERGVASLVLAIVSTSGCLLRTTVTAGDEEFVVSVIEKA</sequence>
<dbReference type="SUPFAM" id="SSF52499">
    <property type="entry name" value="Isochorismatase-like hydrolases"/>
    <property type="match status" value="1"/>
</dbReference>
<dbReference type="Pfam" id="PF00857">
    <property type="entry name" value="Isochorismatase"/>
    <property type="match status" value="1"/>
</dbReference>
<comment type="similarity">
    <text evidence="1">Belongs to the isochorismatase family.</text>
</comment>
<evidence type="ECO:0000259" key="2">
    <source>
        <dbReference type="Pfam" id="PF00857"/>
    </source>
</evidence>
<evidence type="ECO:0000313" key="3">
    <source>
        <dbReference type="EMBL" id="KAG9239951.1"/>
    </source>
</evidence>
<dbReference type="AlphaFoldDB" id="A0A9P7YUK1"/>
<evidence type="ECO:0000256" key="1">
    <source>
        <dbReference type="ARBA" id="ARBA00006336"/>
    </source>
</evidence>
<dbReference type="EMBL" id="MU254691">
    <property type="protein sequence ID" value="KAG9239951.1"/>
    <property type="molecule type" value="Genomic_DNA"/>
</dbReference>
<proteinExistence type="inferred from homology"/>
<dbReference type="InterPro" id="IPR000868">
    <property type="entry name" value="Isochorismatase-like_dom"/>
</dbReference>
<dbReference type="Proteomes" id="UP000887226">
    <property type="component" value="Unassembled WGS sequence"/>
</dbReference>
<keyword evidence="4" id="KW-1185">Reference proteome</keyword>
<reference evidence="3" key="1">
    <citation type="journal article" date="2021" name="IMA Fungus">
        <title>Genomic characterization of three marine fungi, including Emericellopsis atlantica sp. nov. with signatures of a generalist lifestyle and marine biomass degradation.</title>
        <authorList>
            <person name="Hagestad O.C."/>
            <person name="Hou L."/>
            <person name="Andersen J.H."/>
            <person name="Hansen E.H."/>
            <person name="Altermark B."/>
            <person name="Li C."/>
            <person name="Kuhnert E."/>
            <person name="Cox R.J."/>
            <person name="Crous P.W."/>
            <person name="Spatafora J.W."/>
            <person name="Lail K."/>
            <person name="Amirebrahimi M."/>
            <person name="Lipzen A."/>
            <person name="Pangilinan J."/>
            <person name="Andreopoulos W."/>
            <person name="Hayes R.D."/>
            <person name="Ng V."/>
            <person name="Grigoriev I.V."/>
            <person name="Jackson S.A."/>
            <person name="Sutton T.D.S."/>
            <person name="Dobson A.D.W."/>
            <person name="Rama T."/>
        </authorList>
    </citation>
    <scope>NUCLEOTIDE SEQUENCE</scope>
    <source>
        <strain evidence="3">TRa3180A</strain>
    </source>
</reference>
<feature type="non-terminal residue" evidence="3">
    <location>
        <position position="128"/>
    </location>
</feature>
<evidence type="ECO:0000313" key="4">
    <source>
        <dbReference type="Proteomes" id="UP000887226"/>
    </source>
</evidence>
<comment type="caution">
    <text evidence="3">The sequence shown here is derived from an EMBL/GenBank/DDBJ whole genome shotgun (WGS) entry which is preliminary data.</text>
</comment>
<gene>
    <name evidence="3" type="ORF">BJ878DRAFT_392876</name>
</gene>
<dbReference type="OrthoDB" id="1739143at2759"/>
<feature type="non-terminal residue" evidence="3">
    <location>
        <position position="1"/>
    </location>
</feature>
<dbReference type="InterPro" id="IPR036380">
    <property type="entry name" value="Isochorismatase-like_sf"/>
</dbReference>
<name>A0A9P7YUK1_9HELO</name>
<protein>
    <recommendedName>
        <fullName evidence="2">Isochorismatase-like domain-containing protein</fullName>
    </recommendedName>
</protein>
<dbReference type="Gene3D" id="3.40.50.850">
    <property type="entry name" value="Isochorismatase-like"/>
    <property type="match status" value="1"/>
</dbReference>
<organism evidence="3 4">
    <name type="scientific">Calycina marina</name>
    <dbReference type="NCBI Taxonomy" id="1763456"/>
    <lineage>
        <taxon>Eukaryota</taxon>
        <taxon>Fungi</taxon>
        <taxon>Dikarya</taxon>
        <taxon>Ascomycota</taxon>
        <taxon>Pezizomycotina</taxon>
        <taxon>Leotiomycetes</taxon>
        <taxon>Helotiales</taxon>
        <taxon>Pezizellaceae</taxon>
        <taxon>Calycina</taxon>
    </lineage>
</organism>
<feature type="domain" description="Isochorismatase-like" evidence="2">
    <location>
        <begin position="3"/>
        <end position="128"/>
    </location>
</feature>